<evidence type="ECO:0000313" key="2">
    <source>
        <dbReference type="Proteomes" id="UP000708208"/>
    </source>
</evidence>
<comment type="caution">
    <text evidence="1">The sequence shown here is derived from an EMBL/GenBank/DDBJ whole genome shotgun (WGS) entry which is preliminary data.</text>
</comment>
<accession>A0A8J2PLH0</accession>
<dbReference type="EMBL" id="CAJVCH010443407">
    <property type="protein sequence ID" value="CAG7819235.1"/>
    <property type="molecule type" value="Genomic_DNA"/>
</dbReference>
<protein>
    <submittedName>
        <fullName evidence="1">Uncharacterized protein</fullName>
    </submittedName>
</protein>
<gene>
    <name evidence="1" type="ORF">AFUS01_LOCUS29697</name>
</gene>
<proteinExistence type="predicted"/>
<sequence length="32" mass="3723">MPIVFRKCYFFSPLIRPRVEYSAGVNFGTPET</sequence>
<keyword evidence="2" id="KW-1185">Reference proteome</keyword>
<feature type="non-terminal residue" evidence="1">
    <location>
        <position position="32"/>
    </location>
</feature>
<name>A0A8J2PLH0_9HEXA</name>
<organism evidence="1 2">
    <name type="scientific">Allacma fusca</name>
    <dbReference type="NCBI Taxonomy" id="39272"/>
    <lineage>
        <taxon>Eukaryota</taxon>
        <taxon>Metazoa</taxon>
        <taxon>Ecdysozoa</taxon>
        <taxon>Arthropoda</taxon>
        <taxon>Hexapoda</taxon>
        <taxon>Collembola</taxon>
        <taxon>Symphypleona</taxon>
        <taxon>Sminthuridae</taxon>
        <taxon>Allacma</taxon>
    </lineage>
</organism>
<dbReference type="AlphaFoldDB" id="A0A8J2PLH0"/>
<evidence type="ECO:0000313" key="1">
    <source>
        <dbReference type="EMBL" id="CAG7819235.1"/>
    </source>
</evidence>
<reference evidence="1" key="1">
    <citation type="submission" date="2021-06" db="EMBL/GenBank/DDBJ databases">
        <authorList>
            <person name="Hodson N. C."/>
            <person name="Mongue J. A."/>
            <person name="Jaron S. K."/>
        </authorList>
    </citation>
    <scope>NUCLEOTIDE SEQUENCE</scope>
</reference>
<dbReference type="Proteomes" id="UP000708208">
    <property type="component" value="Unassembled WGS sequence"/>
</dbReference>